<evidence type="ECO:0000313" key="3">
    <source>
        <dbReference type="Proteomes" id="UP001155483"/>
    </source>
</evidence>
<dbReference type="Proteomes" id="UP001155483">
    <property type="component" value="Unassembled WGS sequence"/>
</dbReference>
<accession>A0A9X3BK33</accession>
<reference evidence="2" key="2">
    <citation type="submission" date="2023-04" db="EMBL/GenBank/DDBJ databases">
        <title>Paracnuella aquatica gen. nov., sp. nov., a member of the family Chitinophagaceae isolated from a hot spring.</title>
        <authorList>
            <person name="Wang C."/>
        </authorList>
    </citation>
    <scope>NUCLEOTIDE SEQUENCE</scope>
    <source>
        <strain evidence="2">LB-8</strain>
    </source>
</reference>
<proteinExistence type="predicted"/>
<dbReference type="EMBL" id="JAOTIF010000027">
    <property type="protein sequence ID" value="MCU7552083.1"/>
    <property type="molecule type" value="Genomic_DNA"/>
</dbReference>
<evidence type="ECO:0000256" key="1">
    <source>
        <dbReference type="SAM" id="SignalP"/>
    </source>
</evidence>
<feature type="signal peptide" evidence="1">
    <location>
        <begin position="1"/>
        <end position="22"/>
    </location>
</feature>
<keyword evidence="3" id="KW-1185">Reference proteome</keyword>
<protein>
    <recommendedName>
        <fullName evidence="4">Lipocalin-like domain-containing protein</fullName>
    </recommendedName>
</protein>
<gene>
    <name evidence="2" type="ORF">OCK74_23390</name>
</gene>
<dbReference type="RefSeq" id="WP_279299520.1">
    <property type="nucleotide sequence ID" value="NZ_JAOTIF010000027.1"/>
</dbReference>
<keyword evidence="1" id="KW-0732">Signal</keyword>
<evidence type="ECO:0000313" key="2">
    <source>
        <dbReference type="EMBL" id="MCU7552083.1"/>
    </source>
</evidence>
<organism evidence="2 3">
    <name type="scientific">Paraflavisolibacter caeni</name>
    <dbReference type="NCBI Taxonomy" id="2982496"/>
    <lineage>
        <taxon>Bacteria</taxon>
        <taxon>Pseudomonadati</taxon>
        <taxon>Bacteroidota</taxon>
        <taxon>Chitinophagia</taxon>
        <taxon>Chitinophagales</taxon>
        <taxon>Chitinophagaceae</taxon>
        <taxon>Paraflavisolibacter</taxon>
    </lineage>
</organism>
<comment type="caution">
    <text evidence="2">The sequence shown here is derived from an EMBL/GenBank/DDBJ whole genome shotgun (WGS) entry which is preliminary data.</text>
</comment>
<dbReference type="PROSITE" id="PS51257">
    <property type="entry name" value="PROKAR_LIPOPROTEIN"/>
    <property type="match status" value="1"/>
</dbReference>
<evidence type="ECO:0008006" key="4">
    <source>
        <dbReference type="Google" id="ProtNLM"/>
    </source>
</evidence>
<dbReference type="AlphaFoldDB" id="A0A9X3BK33"/>
<feature type="chain" id="PRO_5040753782" description="Lipocalin-like domain-containing protein" evidence="1">
    <location>
        <begin position="23"/>
        <end position="146"/>
    </location>
</feature>
<name>A0A9X3BK33_9BACT</name>
<reference evidence="2" key="1">
    <citation type="submission" date="2022-09" db="EMBL/GenBank/DDBJ databases">
        <authorList>
            <person name="Yuan C."/>
            <person name="Ke Z."/>
        </authorList>
    </citation>
    <scope>NUCLEOTIDE SEQUENCE</scope>
    <source>
        <strain evidence="2">LB-8</strain>
    </source>
</reference>
<sequence length="146" mass="16653">MKKNVFCILTVISLFFISSCQKEISSEENNSTQALGKWNINSAVQWWSPTGGSTVKDTFSFAGEGVYRDFRSDGKVYSLLTDGFTLFYDTANFKISGNKIILWNSSYRDTGDIQKLTRNEFSLYKKTLINNSIDKGILEVWNHMTK</sequence>